<dbReference type="InterPro" id="IPR003540">
    <property type="entry name" value="ADP-ribosyltransferase"/>
</dbReference>
<name>A0A3A4KI44_9NOCA</name>
<feature type="compositionally biased region" description="Low complexity" evidence="1">
    <location>
        <begin position="83"/>
        <end position="92"/>
    </location>
</feature>
<feature type="region of interest" description="Disordered" evidence="1">
    <location>
        <begin position="69"/>
        <end position="94"/>
    </location>
</feature>
<dbReference type="Proteomes" id="UP000266677">
    <property type="component" value="Unassembled WGS sequence"/>
</dbReference>
<dbReference type="OrthoDB" id="2086631at2"/>
<comment type="caution">
    <text evidence="3">The sequence shown here is derived from an EMBL/GenBank/DDBJ whole genome shotgun (WGS) entry which is preliminary data.</text>
</comment>
<dbReference type="GO" id="GO:0005576">
    <property type="term" value="C:extracellular region"/>
    <property type="evidence" value="ECO:0007669"/>
    <property type="project" value="InterPro"/>
</dbReference>
<sequence>MDVITRLKGTTEHPGFLQATEAIAKQLDYLGGSAAHAANSLVEAERLSARNISEHGAEIAAAENAKLAPSVTSGPTLSDKLNTDGTNNTGNTSPHTARILGIWRRENILTWSERRALRSYTGTGCYELNPALRNGHVTPRQQVRIDRINSALAKLHNYEGVVYRGAIIPVRLLERYQPGTVVTEKAFTSTSSSPSHAFFGNVRYNIYSRYGSSVRRYSNSPWEREVLFGSESKFLVVRRTEDPRTEKIEIDMIQL</sequence>
<protein>
    <recommendedName>
        <fullName evidence="2">ADP ribosyltransferase domain-containing protein</fullName>
    </recommendedName>
</protein>
<dbReference type="RefSeq" id="WP_120040970.1">
    <property type="nucleotide sequence ID" value="NZ_QZFU01000017.1"/>
</dbReference>
<keyword evidence="4" id="KW-1185">Reference proteome</keyword>
<dbReference type="EMBL" id="QZFU01000017">
    <property type="protein sequence ID" value="RJO75866.1"/>
    <property type="molecule type" value="Genomic_DNA"/>
</dbReference>
<dbReference type="PROSITE" id="PS51996">
    <property type="entry name" value="TR_MART"/>
    <property type="match status" value="1"/>
</dbReference>
<evidence type="ECO:0000256" key="1">
    <source>
        <dbReference type="SAM" id="MobiDB-lite"/>
    </source>
</evidence>
<dbReference type="Gene3D" id="3.90.176.10">
    <property type="entry name" value="Toxin ADP-ribosyltransferase, Chain A, domain 1"/>
    <property type="match status" value="1"/>
</dbReference>
<proteinExistence type="predicted"/>
<dbReference type="SUPFAM" id="SSF56399">
    <property type="entry name" value="ADP-ribosylation"/>
    <property type="match status" value="1"/>
</dbReference>
<evidence type="ECO:0000313" key="3">
    <source>
        <dbReference type="EMBL" id="RJO75866.1"/>
    </source>
</evidence>
<reference evidence="3 4" key="1">
    <citation type="submission" date="2018-09" db="EMBL/GenBank/DDBJ databases">
        <title>YIM PH21274 draft genome.</title>
        <authorList>
            <person name="Miao C."/>
        </authorList>
    </citation>
    <scope>NUCLEOTIDE SEQUENCE [LARGE SCALE GENOMIC DNA]</scope>
    <source>
        <strain evidence="3 4">YIM PH 21724</strain>
    </source>
</reference>
<dbReference type="Pfam" id="PF03496">
    <property type="entry name" value="ADPrib_exo_Tox"/>
    <property type="match status" value="1"/>
</dbReference>
<evidence type="ECO:0000259" key="2">
    <source>
        <dbReference type="Pfam" id="PF03496"/>
    </source>
</evidence>
<feature type="compositionally biased region" description="Polar residues" evidence="1">
    <location>
        <begin position="70"/>
        <end position="80"/>
    </location>
</feature>
<feature type="domain" description="ADP ribosyltransferase" evidence="2">
    <location>
        <begin position="107"/>
        <end position="252"/>
    </location>
</feature>
<gene>
    <name evidence="3" type="ORF">D5S18_13935</name>
</gene>
<organism evidence="3 4">
    <name type="scientific">Nocardia panacis</name>
    <dbReference type="NCBI Taxonomy" id="2340916"/>
    <lineage>
        <taxon>Bacteria</taxon>
        <taxon>Bacillati</taxon>
        <taxon>Actinomycetota</taxon>
        <taxon>Actinomycetes</taxon>
        <taxon>Mycobacteriales</taxon>
        <taxon>Nocardiaceae</taxon>
        <taxon>Nocardia</taxon>
    </lineage>
</organism>
<dbReference type="AlphaFoldDB" id="A0A3A4KI44"/>
<evidence type="ECO:0000313" key="4">
    <source>
        <dbReference type="Proteomes" id="UP000266677"/>
    </source>
</evidence>
<accession>A0A3A4KI44</accession>